<dbReference type="InterPro" id="IPR005471">
    <property type="entry name" value="Tscrpt_reg_IclR_N"/>
</dbReference>
<dbReference type="InterPro" id="IPR029016">
    <property type="entry name" value="GAF-like_dom_sf"/>
</dbReference>
<dbReference type="SUPFAM" id="SSF55781">
    <property type="entry name" value="GAF domain-like"/>
    <property type="match status" value="1"/>
</dbReference>
<evidence type="ECO:0000256" key="1">
    <source>
        <dbReference type="ARBA" id="ARBA00023015"/>
    </source>
</evidence>
<comment type="caution">
    <text evidence="6">The sequence shown here is derived from an EMBL/GenBank/DDBJ whole genome shotgun (WGS) entry which is preliminary data.</text>
</comment>
<organism evidence="6 7">
    <name type="scientific">Cryobacterium arcticum</name>
    <dbReference type="NCBI Taxonomy" id="670052"/>
    <lineage>
        <taxon>Bacteria</taxon>
        <taxon>Bacillati</taxon>
        <taxon>Actinomycetota</taxon>
        <taxon>Actinomycetes</taxon>
        <taxon>Micrococcales</taxon>
        <taxon>Microbacteriaceae</taxon>
        <taxon>Cryobacterium</taxon>
    </lineage>
</organism>
<dbReference type="InterPro" id="IPR036388">
    <property type="entry name" value="WH-like_DNA-bd_sf"/>
</dbReference>
<accession>A0A317ZQM8</accession>
<evidence type="ECO:0000256" key="3">
    <source>
        <dbReference type="ARBA" id="ARBA00023163"/>
    </source>
</evidence>
<keyword evidence="1" id="KW-0805">Transcription regulation</keyword>
<dbReference type="PROSITE" id="PS51077">
    <property type="entry name" value="HTH_ICLR"/>
    <property type="match status" value="1"/>
</dbReference>
<reference evidence="6 7" key="1">
    <citation type="submission" date="2018-05" db="EMBL/GenBank/DDBJ databases">
        <title>Genetic diversity of glacier-inhabiting Cryobacterium bacteria in China and description of Cryobacterium mengkeensis sp. nov. and Arthrobacter glacialis sp. nov.</title>
        <authorList>
            <person name="Liu Q."/>
            <person name="Xin Y.-H."/>
        </authorList>
    </citation>
    <scope>NUCLEOTIDE SEQUENCE [LARGE SCALE GENOMIC DNA]</scope>
    <source>
        <strain evidence="6 7">SK-1</strain>
    </source>
</reference>
<dbReference type="PROSITE" id="PS51078">
    <property type="entry name" value="ICLR_ED"/>
    <property type="match status" value="1"/>
</dbReference>
<dbReference type="GO" id="GO:0003677">
    <property type="term" value="F:DNA binding"/>
    <property type="evidence" value="ECO:0007669"/>
    <property type="project" value="UniProtKB-KW"/>
</dbReference>
<keyword evidence="2" id="KW-0238">DNA-binding</keyword>
<protein>
    <recommendedName>
        <fullName evidence="8">IclR family transcriptional regulator</fullName>
    </recommendedName>
</protein>
<dbReference type="InterPro" id="IPR036390">
    <property type="entry name" value="WH_DNA-bd_sf"/>
</dbReference>
<dbReference type="Pfam" id="PF09339">
    <property type="entry name" value="HTH_IclR"/>
    <property type="match status" value="1"/>
</dbReference>
<evidence type="ECO:0000259" key="4">
    <source>
        <dbReference type="PROSITE" id="PS51077"/>
    </source>
</evidence>
<evidence type="ECO:0008006" key="8">
    <source>
        <dbReference type="Google" id="ProtNLM"/>
    </source>
</evidence>
<dbReference type="GO" id="GO:0045892">
    <property type="term" value="P:negative regulation of DNA-templated transcription"/>
    <property type="evidence" value="ECO:0007669"/>
    <property type="project" value="TreeGrafter"/>
</dbReference>
<dbReference type="InterPro" id="IPR050707">
    <property type="entry name" value="HTH_MetabolicPath_Reg"/>
</dbReference>
<feature type="domain" description="IclR-ED" evidence="5">
    <location>
        <begin position="61"/>
        <end position="230"/>
    </location>
</feature>
<dbReference type="PANTHER" id="PTHR30136">
    <property type="entry name" value="HELIX-TURN-HELIX TRANSCRIPTIONAL REGULATOR, ICLR FAMILY"/>
    <property type="match status" value="1"/>
</dbReference>
<dbReference type="GO" id="GO:0003700">
    <property type="term" value="F:DNA-binding transcription factor activity"/>
    <property type="evidence" value="ECO:0007669"/>
    <property type="project" value="TreeGrafter"/>
</dbReference>
<dbReference type="AlphaFoldDB" id="A0A317ZQM8"/>
<dbReference type="EMBL" id="QHLY01000012">
    <property type="protein sequence ID" value="PXA68796.1"/>
    <property type="molecule type" value="Genomic_DNA"/>
</dbReference>
<gene>
    <name evidence="6" type="ORF">CTB96_11345</name>
</gene>
<evidence type="ECO:0000313" key="6">
    <source>
        <dbReference type="EMBL" id="PXA68796.1"/>
    </source>
</evidence>
<evidence type="ECO:0000256" key="2">
    <source>
        <dbReference type="ARBA" id="ARBA00023125"/>
    </source>
</evidence>
<dbReference type="Gene3D" id="3.30.450.40">
    <property type="match status" value="1"/>
</dbReference>
<evidence type="ECO:0000313" key="7">
    <source>
        <dbReference type="Proteomes" id="UP000246722"/>
    </source>
</evidence>
<dbReference type="Proteomes" id="UP000246722">
    <property type="component" value="Unassembled WGS sequence"/>
</dbReference>
<dbReference type="InterPro" id="IPR014757">
    <property type="entry name" value="Tscrpt_reg_IclR_C"/>
</dbReference>
<proteinExistence type="predicted"/>
<keyword evidence="3" id="KW-0804">Transcription</keyword>
<name>A0A317ZQM8_9MICO</name>
<sequence>MHSALTVLEEVARCGAGVTARQVSDNLGLPRATAYRLLNLLVQDEYLVRMPDLRGFALGRKVVELAQLVAPARPPEAVRTVLTDLRARIRGGVHLVRYDREGPRIIDPDPDFPPTGASGGAPLRTSAMGRLLLAERTLPDGRHTGDPAYTDPLTATAAAEAGAELRSLGFARQFDAFSAGSGCLAVPIRDRDGTLVAGLCLAAPTARIEQPGDHLLLLQQAALTLAPLLA</sequence>
<dbReference type="Gene3D" id="1.10.10.10">
    <property type="entry name" value="Winged helix-like DNA-binding domain superfamily/Winged helix DNA-binding domain"/>
    <property type="match status" value="1"/>
</dbReference>
<keyword evidence="7" id="KW-1185">Reference proteome</keyword>
<dbReference type="SUPFAM" id="SSF46785">
    <property type="entry name" value="Winged helix' DNA-binding domain"/>
    <property type="match status" value="1"/>
</dbReference>
<dbReference type="SMART" id="SM00346">
    <property type="entry name" value="HTH_ICLR"/>
    <property type="match status" value="1"/>
</dbReference>
<evidence type="ECO:0000259" key="5">
    <source>
        <dbReference type="PROSITE" id="PS51078"/>
    </source>
</evidence>
<feature type="domain" description="HTH iclR-type" evidence="4">
    <location>
        <begin position="1"/>
        <end position="60"/>
    </location>
</feature>
<dbReference type="OrthoDB" id="5242615at2"/>
<dbReference type="PANTHER" id="PTHR30136:SF35">
    <property type="entry name" value="HTH-TYPE TRANSCRIPTIONAL REGULATOR RV1719"/>
    <property type="match status" value="1"/>
</dbReference>